<keyword evidence="1" id="KW-1133">Transmembrane helix</keyword>
<dbReference type="Proteomes" id="UP000606008">
    <property type="component" value="Unassembled WGS sequence"/>
</dbReference>
<dbReference type="EMBL" id="WAEL01000004">
    <property type="protein sequence ID" value="NID10937.1"/>
    <property type="molecule type" value="Genomic_DNA"/>
</dbReference>
<keyword evidence="1" id="KW-0812">Transmembrane</keyword>
<comment type="caution">
    <text evidence="3">The sequence shown here is derived from an EMBL/GenBank/DDBJ whole genome shotgun (WGS) entry which is preliminary data.</text>
</comment>
<dbReference type="InterPro" id="IPR031329">
    <property type="entry name" value="NEUT/ALK_ceramidase_N"/>
</dbReference>
<name>A0ABX0QJ25_9BACT</name>
<evidence type="ECO:0000259" key="2">
    <source>
        <dbReference type="Pfam" id="PF04734"/>
    </source>
</evidence>
<dbReference type="Pfam" id="PF04734">
    <property type="entry name" value="Ceramidase_alk"/>
    <property type="match status" value="1"/>
</dbReference>
<accession>A0ABX0QJ25</accession>
<evidence type="ECO:0000313" key="4">
    <source>
        <dbReference type="Proteomes" id="UP000606008"/>
    </source>
</evidence>
<gene>
    <name evidence="3" type="ORF">F7231_12225</name>
</gene>
<protein>
    <recommendedName>
        <fullName evidence="2">Neutral/alkaline non-lysosomal ceramidase N-terminal domain-containing protein</fullName>
    </recommendedName>
</protein>
<feature type="domain" description="Neutral/alkaline non-lysosomal ceramidase N-terminal" evidence="2">
    <location>
        <begin position="87"/>
        <end position="197"/>
    </location>
</feature>
<evidence type="ECO:0000313" key="3">
    <source>
        <dbReference type="EMBL" id="NID10937.1"/>
    </source>
</evidence>
<sequence>MRRLGIIAYAVIILVISAVGLCFTVVNKGSYKNSLYYRFTRQRFAWIVSDPFPKHAIEAGWAKAAIAPVNMAASGDASLPEKGDSIQTRALILDNGTTRAVLITVDLQKVPPAVAQALEKRLPKLGFPWKNVYLAATYSQPGVGGWAKDRISQRTLGPYNEQLINQLTEAVVNVVVLAQKNVATTQIGSATVDLNDQQGAAGAGDELKNDPVHLLQLRKLTGETALVFARNSLVIPPDKAAGASAINVLSRLTQRIEKQTHSFAMGMVGAIEFSENPAVRANRSTNEDQQIDQIVSRIASVIGHQGLRTDSTLVVQTAPLIQNDPQIRISQSWRLKPWLAKTLYGDYPAELKALRIGQTVFVGCPGGLSSQLATDLQELPAVSNRKLILTSYNGGDIGQIAPDRFYYAKQSPYAIDQMNRFGPHTAEFFEDMTQSLVSSLY</sequence>
<dbReference type="RefSeq" id="WP_166692097.1">
    <property type="nucleotide sequence ID" value="NZ_WAEL01000004.1"/>
</dbReference>
<keyword evidence="1" id="KW-0472">Membrane</keyword>
<evidence type="ECO:0000256" key="1">
    <source>
        <dbReference type="SAM" id="Phobius"/>
    </source>
</evidence>
<proteinExistence type="predicted"/>
<reference evidence="4" key="1">
    <citation type="submission" date="2019-09" db="EMBL/GenBank/DDBJ databases">
        <authorList>
            <person name="Jung D.-H."/>
        </authorList>
    </citation>
    <scope>NUCLEOTIDE SEQUENCE [LARGE SCALE GENOMIC DNA]</scope>
    <source>
        <strain evidence="4">JA-25</strain>
    </source>
</reference>
<keyword evidence="4" id="KW-1185">Reference proteome</keyword>
<organism evidence="3 4">
    <name type="scientific">Fibrivirga algicola</name>
    <dbReference type="NCBI Taxonomy" id="2950420"/>
    <lineage>
        <taxon>Bacteria</taxon>
        <taxon>Pseudomonadati</taxon>
        <taxon>Bacteroidota</taxon>
        <taxon>Cytophagia</taxon>
        <taxon>Cytophagales</taxon>
        <taxon>Spirosomataceae</taxon>
        <taxon>Fibrivirga</taxon>
    </lineage>
</organism>
<reference evidence="4" key="2">
    <citation type="submission" date="2023-07" db="EMBL/GenBank/DDBJ databases">
        <authorList>
            <person name="Jung D.-H."/>
        </authorList>
    </citation>
    <scope>NUCLEOTIDE SEQUENCE [LARGE SCALE GENOMIC DNA]</scope>
    <source>
        <strain evidence="4">JA-25</strain>
    </source>
</reference>
<feature type="transmembrane region" description="Helical" evidence="1">
    <location>
        <begin position="6"/>
        <end position="26"/>
    </location>
</feature>